<feature type="domain" description="AB hydrolase-1" evidence="1">
    <location>
        <begin position="133"/>
        <end position="373"/>
    </location>
</feature>
<evidence type="ECO:0000259" key="1">
    <source>
        <dbReference type="Pfam" id="PF12697"/>
    </source>
</evidence>
<dbReference type="PANTHER" id="PTHR42886">
    <property type="entry name" value="RE40534P-RELATED"/>
    <property type="match status" value="1"/>
</dbReference>
<reference evidence="2 3" key="1">
    <citation type="journal article" date="2014" name="Nat. Commun.">
        <title>Klebsormidium flaccidum genome reveals primary factors for plant terrestrial adaptation.</title>
        <authorList>
            <person name="Hori K."/>
            <person name="Maruyama F."/>
            <person name="Fujisawa T."/>
            <person name="Togashi T."/>
            <person name="Yamamoto N."/>
            <person name="Seo M."/>
            <person name="Sato S."/>
            <person name="Yamada T."/>
            <person name="Mori H."/>
            <person name="Tajima N."/>
            <person name="Moriyama T."/>
            <person name="Ikeuchi M."/>
            <person name="Watanabe M."/>
            <person name="Wada H."/>
            <person name="Kobayashi K."/>
            <person name="Saito M."/>
            <person name="Masuda T."/>
            <person name="Sasaki-Sekimoto Y."/>
            <person name="Mashiguchi K."/>
            <person name="Awai K."/>
            <person name="Shimojima M."/>
            <person name="Masuda S."/>
            <person name="Iwai M."/>
            <person name="Nobusawa T."/>
            <person name="Narise T."/>
            <person name="Kondo S."/>
            <person name="Saito H."/>
            <person name="Sato R."/>
            <person name="Murakawa M."/>
            <person name="Ihara Y."/>
            <person name="Oshima-Yamada Y."/>
            <person name="Ohtaka K."/>
            <person name="Satoh M."/>
            <person name="Sonobe K."/>
            <person name="Ishii M."/>
            <person name="Ohtani R."/>
            <person name="Kanamori-Sato M."/>
            <person name="Honoki R."/>
            <person name="Miyazaki D."/>
            <person name="Mochizuki H."/>
            <person name="Umetsu J."/>
            <person name="Higashi K."/>
            <person name="Shibata D."/>
            <person name="Kamiya Y."/>
            <person name="Sato N."/>
            <person name="Nakamura Y."/>
            <person name="Tabata S."/>
            <person name="Ida S."/>
            <person name="Kurokawa K."/>
            <person name="Ohta H."/>
        </authorList>
    </citation>
    <scope>NUCLEOTIDE SEQUENCE [LARGE SCALE GENOMIC DNA]</scope>
    <source>
        <strain evidence="2 3">NIES-2285</strain>
    </source>
</reference>
<dbReference type="GO" id="GO:0055088">
    <property type="term" value="P:lipid homeostasis"/>
    <property type="evidence" value="ECO:0000318"/>
    <property type="project" value="GO_Central"/>
</dbReference>
<dbReference type="OMA" id="WAFAEHW"/>
<name>A0A1Y1HT19_KLENI</name>
<dbReference type="OrthoDB" id="8119704at2759"/>
<dbReference type="EMBL" id="DF236985">
    <property type="protein sequence ID" value="GAQ79697.1"/>
    <property type="molecule type" value="Genomic_DNA"/>
</dbReference>
<gene>
    <name evidence="2" type="ORF">KFL_000360130</name>
</gene>
<dbReference type="InterPro" id="IPR000073">
    <property type="entry name" value="AB_hydrolase_1"/>
</dbReference>
<accession>A0A1Y1HT19</accession>
<dbReference type="GO" id="GO:0042171">
    <property type="term" value="F:lysophosphatidic acid acyltransferase activity"/>
    <property type="evidence" value="ECO:0000318"/>
    <property type="project" value="GO_Central"/>
</dbReference>
<dbReference type="Pfam" id="PF12697">
    <property type="entry name" value="Abhydrolase_6"/>
    <property type="match status" value="1"/>
</dbReference>
<protein>
    <recommendedName>
        <fullName evidence="1">AB hydrolase-1 domain-containing protein</fullName>
    </recommendedName>
</protein>
<dbReference type="AlphaFoldDB" id="A0A1Y1HT19"/>
<dbReference type="InterPro" id="IPR029058">
    <property type="entry name" value="AB_hydrolase_fold"/>
</dbReference>
<dbReference type="GO" id="GO:0052689">
    <property type="term" value="F:carboxylic ester hydrolase activity"/>
    <property type="evidence" value="ECO:0000318"/>
    <property type="project" value="GO_Central"/>
</dbReference>
<evidence type="ECO:0000313" key="3">
    <source>
        <dbReference type="Proteomes" id="UP000054558"/>
    </source>
</evidence>
<dbReference type="PANTHER" id="PTHR42886:SF42">
    <property type="entry name" value="ALPHA_BETA-HYDROLASES SUPERFAMILY PROTEIN"/>
    <property type="match status" value="1"/>
</dbReference>
<keyword evidence="3" id="KW-1185">Reference proteome</keyword>
<organism evidence="2 3">
    <name type="scientific">Klebsormidium nitens</name>
    <name type="common">Green alga</name>
    <name type="synonym">Ulothrix nitens</name>
    <dbReference type="NCBI Taxonomy" id="105231"/>
    <lineage>
        <taxon>Eukaryota</taxon>
        <taxon>Viridiplantae</taxon>
        <taxon>Streptophyta</taxon>
        <taxon>Klebsormidiophyceae</taxon>
        <taxon>Klebsormidiales</taxon>
        <taxon>Klebsormidiaceae</taxon>
        <taxon>Klebsormidium</taxon>
    </lineage>
</organism>
<dbReference type="GO" id="GO:0006654">
    <property type="term" value="P:phosphatidic acid biosynthetic process"/>
    <property type="evidence" value="ECO:0000318"/>
    <property type="project" value="GO_Central"/>
</dbReference>
<dbReference type="STRING" id="105231.A0A1Y1HT19"/>
<dbReference type="SUPFAM" id="SSF53474">
    <property type="entry name" value="alpha/beta-Hydrolases"/>
    <property type="match status" value="1"/>
</dbReference>
<evidence type="ECO:0000313" key="2">
    <source>
        <dbReference type="EMBL" id="GAQ79697.1"/>
    </source>
</evidence>
<proteinExistence type="predicted"/>
<dbReference type="Proteomes" id="UP000054558">
    <property type="component" value="Unassembled WGS sequence"/>
</dbReference>
<dbReference type="Gene3D" id="3.40.50.1820">
    <property type="entry name" value="alpha/beta hydrolase"/>
    <property type="match status" value="1"/>
</dbReference>
<sequence>MATISPSSVGLGSFNVPSHSILHSAARPENPVQPTHTVSQARTKVSNSSLLAPIEHHIDHRFASSFCPTIRCVQQTTRLFRTNGPRKLLVRCLSVARTSEASTEAEASYHVLPGGEQLEVLEKKAKKTAGAPIVFIHGSYHAAWCWEMHWMGYFAEQGHDTYAISLLGQGNSTVVDGPVGGTIFSHAENIADVIRARVGERPVLVGHSFGGLVVQAYLAGAASAGDAARVFPPLAGAALLCSVPPTGNSEMVKRITMRTPIAAMKLTWSLAAKGFSKNLPLCRDSFFSSDMPDADVARYQKLLAGSSKQPLIDLRAVSRDLPVKKPPEGDPPVLVMAAADDFVVDKEGGEETAAFYGTEAIVIPKIAHDVMLDVRWKDAAEYLLNWLGERGL</sequence>